<dbReference type="RefSeq" id="WP_176440279.1">
    <property type="nucleotide sequence ID" value="NZ_FXXQ01000007.1"/>
</dbReference>
<dbReference type="Gene3D" id="3.40.50.2000">
    <property type="entry name" value="Glycogen Phosphorylase B"/>
    <property type="match status" value="1"/>
</dbReference>
<evidence type="ECO:0000256" key="3">
    <source>
        <dbReference type="ARBA" id="ARBA00022676"/>
    </source>
</evidence>
<dbReference type="GO" id="GO:0016758">
    <property type="term" value="F:hexosyltransferase activity"/>
    <property type="evidence" value="ECO:0007669"/>
    <property type="project" value="InterPro"/>
</dbReference>
<evidence type="ECO:0000313" key="7">
    <source>
        <dbReference type="EMBL" id="SMX24242.1"/>
    </source>
</evidence>
<keyword evidence="4" id="KW-0808">Transferase</keyword>
<dbReference type="Proteomes" id="UP000201838">
    <property type="component" value="Unassembled WGS sequence"/>
</dbReference>
<gene>
    <name evidence="7" type="ORF">BOA8489_02365</name>
</gene>
<dbReference type="GO" id="GO:0006488">
    <property type="term" value="P:dolichol-linked oligosaccharide biosynthetic process"/>
    <property type="evidence" value="ECO:0007669"/>
    <property type="project" value="InterPro"/>
</dbReference>
<dbReference type="PANTHER" id="PTHR12867:SF6">
    <property type="entry name" value="N-ACETYLGLUCOSAMINYLDIPHOSPHODOLICHOL N-ACETYLGLUCOSAMINYLTRANSFERASE"/>
    <property type="match status" value="1"/>
</dbReference>
<dbReference type="InterPro" id="IPR039042">
    <property type="entry name" value="Alg13-like"/>
</dbReference>
<comment type="subcellular location">
    <subcellularLocation>
        <location evidence="1">Endoplasmic reticulum</location>
    </subcellularLocation>
</comment>
<evidence type="ECO:0000256" key="1">
    <source>
        <dbReference type="ARBA" id="ARBA00004240"/>
    </source>
</evidence>
<keyword evidence="3" id="KW-0328">Glycosyltransferase</keyword>
<proteinExistence type="inferred from homology"/>
<dbReference type="PANTHER" id="PTHR12867">
    <property type="entry name" value="GLYCOSYL TRANSFERASE-RELATED"/>
    <property type="match status" value="1"/>
</dbReference>
<keyword evidence="8" id="KW-1185">Reference proteome</keyword>
<evidence type="ECO:0000259" key="6">
    <source>
        <dbReference type="Pfam" id="PF04101"/>
    </source>
</evidence>
<evidence type="ECO:0000256" key="2">
    <source>
        <dbReference type="ARBA" id="ARBA00006962"/>
    </source>
</evidence>
<name>A0A238J201_9RHOB</name>
<dbReference type="AlphaFoldDB" id="A0A238J201"/>
<accession>A0A238J201</accession>
<comment type="similarity">
    <text evidence="2">Belongs to the glycosyltransferase 28 family.</text>
</comment>
<organism evidence="7 8">
    <name type="scientific">Boseongicola aestuarii</name>
    <dbReference type="NCBI Taxonomy" id="1470561"/>
    <lineage>
        <taxon>Bacteria</taxon>
        <taxon>Pseudomonadati</taxon>
        <taxon>Pseudomonadota</taxon>
        <taxon>Alphaproteobacteria</taxon>
        <taxon>Rhodobacterales</taxon>
        <taxon>Paracoccaceae</taxon>
        <taxon>Boseongicola</taxon>
    </lineage>
</organism>
<reference evidence="8" key="1">
    <citation type="submission" date="2017-05" db="EMBL/GenBank/DDBJ databases">
        <authorList>
            <person name="Rodrigo-Torres L."/>
            <person name="Arahal R. D."/>
            <person name="Lucena T."/>
        </authorList>
    </citation>
    <scope>NUCLEOTIDE SEQUENCE [LARGE SCALE GENOMIC DNA]</scope>
    <source>
        <strain evidence="8">CECT 8489</strain>
    </source>
</reference>
<feature type="domain" description="Glycosyl transferase family 28 C-terminal" evidence="6">
    <location>
        <begin position="1"/>
        <end position="105"/>
    </location>
</feature>
<dbReference type="SUPFAM" id="SSF53756">
    <property type="entry name" value="UDP-Glycosyltransferase/glycogen phosphorylase"/>
    <property type="match status" value="1"/>
</dbReference>
<dbReference type="Pfam" id="PF04101">
    <property type="entry name" value="Glyco_tran_28_C"/>
    <property type="match status" value="1"/>
</dbReference>
<evidence type="ECO:0000313" key="8">
    <source>
        <dbReference type="Proteomes" id="UP000201838"/>
    </source>
</evidence>
<keyword evidence="5" id="KW-0256">Endoplasmic reticulum</keyword>
<evidence type="ECO:0000256" key="5">
    <source>
        <dbReference type="ARBA" id="ARBA00022824"/>
    </source>
</evidence>
<protein>
    <recommendedName>
        <fullName evidence="6">Glycosyl transferase family 28 C-terminal domain-containing protein</fullName>
    </recommendedName>
</protein>
<dbReference type="InterPro" id="IPR007235">
    <property type="entry name" value="Glyco_trans_28_C"/>
</dbReference>
<sequence length="164" mass="18135">MIFVTVGSAFPFDRLIQSMDNWAHEAGRGDDCLAQIGRGRYKPAHMKWHETLGHTHLSDTMQKAKLVVAHAGMGSVITAMQHVTPIVLMPRRFEAGEHTTDHQMATARWLEGKPGVFIAWDENDLAAQIKAAEGWAGSDAGLDPFASKDFTDRLNAQLTHWSEG</sequence>
<dbReference type="EMBL" id="FXXQ01000007">
    <property type="protein sequence ID" value="SMX24242.1"/>
    <property type="molecule type" value="Genomic_DNA"/>
</dbReference>
<evidence type="ECO:0000256" key="4">
    <source>
        <dbReference type="ARBA" id="ARBA00022679"/>
    </source>
</evidence>